<dbReference type="PROSITE" id="PS50011">
    <property type="entry name" value="PROTEIN_KINASE_DOM"/>
    <property type="match status" value="1"/>
</dbReference>
<feature type="domain" description="Protein kinase" evidence="1">
    <location>
        <begin position="136"/>
        <end position="407"/>
    </location>
</feature>
<evidence type="ECO:0000313" key="2">
    <source>
        <dbReference type="EMBL" id="CAG8767959.1"/>
    </source>
</evidence>
<name>A0A9N9NWV5_9GLOM</name>
<dbReference type="SUPFAM" id="SSF56112">
    <property type="entry name" value="Protein kinase-like (PK-like)"/>
    <property type="match status" value="1"/>
</dbReference>
<dbReference type="PANTHER" id="PTHR44329:SF289">
    <property type="entry name" value="SERINE_THREONINE-PROTEIN KINASE VIK"/>
    <property type="match status" value="1"/>
</dbReference>
<keyword evidence="3" id="KW-1185">Reference proteome</keyword>
<dbReference type="Proteomes" id="UP000789759">
    <property type="component" value="Unassembled WGS sequence"/>
</dbReference>
<dbReference type="InterPro" id="IPR001245">
    <property type="entry name" value="Ser-Thr/Tyr_kinase_cat_dom"/>
</dbReference>
<reference evidence="2" key="1">
    <citation type="submission" date="2021-06" db="EMBL/GenBank/DDBJ databases">
        <authorList>
            <person name="Kallberg Y."/>
            <person name="Tangrot J."/>
            <person name="Rosling A."/>
        </authorList>
    </citation>
    <scope>NUCLEOTIDE SEQUENCE</scope>
    <source>
        <strain evidence="2">FL966</strain>
    </source>
</reference>
<dbReference type="AlphaFoldDB" id="A0A9N9NWV5"/>
<dbReference type="EMBL" id="CAJVQA010021257">
    <property type="protein sequence ID" value="CAG8767959.1"/>
    <property type="molecule type" value="Genomic_DNA"/>
</dbReference>
<comment type="caution">
    <text evidence="2">The sequence shown here is derived from an EMBL/GenBank/DDBJ whole genome shotgun (WGS) entry which is preliminary data.</text>
</comment>
<evidence type="ECO:0000259" key="1">
    <source>
        <dbReference type="PROSITE" id="PS50011"/>
    </source>
</evidence>
<organism evidence="2 3">
    <name type="scientific">Cetraspora pellucida</name>
    <dbReference type="NCBI Taxonomy" id="1433469"/>
    <lineage>
        <taxon>Eukaryota</taxon>
        <taxon>Fungi</taxon>
        <taxon>Fungi incertae sedis</taxon>
        <taxon>Mucoromycota</taxon>
        <taxon>Glomeromycotina</taxon>
        <taxon>Glomeromycetes</taxon>
        <taxon>Diversisporales</taxon>
        <taxon>Gigasporaceae</taxon>
        <taxon>Cetraspora</taxon>
    </lineage>
</organism>
<dbReference type="InterPro" id="IPR000719">
    <property type="entry name" value="Prot_kinase_dom"/>
</dbReference>
<dbReference type="OrthoDB" id="1668230at2759"/>
<dbReference type="Pfam" id="PF07714">
    <property type="entry name" value="PK_Tyr_Ser-Thr"/>
    <property type="match status" value="1"/>
</dbReference>
<dbReference type="GO" id="GO:0005524">
    <property type="term" value="F:ATP binding"/>
    <property type="evidence" value="ECO:0007669"/>
    <property type="project" value="InterPro"/>
</dbReference>
<dbReference type="Gene3D" id="1.10.510.10">
    <property type="entry name" value="Transferase(Phosphotransferase) domain 1"/>
    <property type="match status" value="1"/>
</dbReference>
<proteinExistence type="predicted"/>
<dbReference type="InterPro" id="IPR011009">
    <property type="entry name" value="Kinase-like_dom_sf"/>
</dbReference>
<feature type="non-terminal residue" evidence="2">
    <location>
        <position position="408"/>
    </location>
</feature>
<gene>
    <name evidence="2" type="ORF">CPELLU_LOCUS15690</name>
</gene>
<dbReference type="PRINTS" id="PR00109">
    <property type="entry name" value="TYRKINASE"/>
</dbReference>
<sequence>MSQIDDFVKILNDISRTLSLELDSPKNLIQYVKDNKLLSYSDKKAFIDDINKSIFYDQLNAKKHDEKFKKLNAKCINCQYDLYENFYCIMCVRSYLENNFTKWTSGNKILDSGIRFSQLKYSAGLNIVEWIPFENFFIHGHKTDGGYGSIYVAYWIDGPIYSWNDYENQFLRGGSTLVILKSMRNFNNQNEDFYKEVLVHIMLTSEIPHLIKCYGLTKDPENENYMMVLSYAFDGDLKDFLKKNNFTWKERYSLLCDITLALLKLHEHDIIHRDLHPGNILITGNSWKIGDLGISKFSDDKSKSEIIGVLPYIAPEALIGSDYTTAVDIYSIGIIMWQIVCNHVPYWDRNHDISLARDIYFGLRPPKIPGLLIGYEEIMEKCWNSDASFRPSALELYEFSKKNYQEIC</sequence>
<dbReference type="GO" id="GO:0004674">
    <property type="term" value="F:protein serine/threonine kinase activity"/>
    <property type="evidence" value="ECO:0007669"/>
    <property type="project" value="TreeGrafter"/>
</dbReference>
<dbReference type="PANTHER" id="PTHR44329">
    <property type="entry name" value="SERINE/THREONINE-PROTEIN KINASE TNNI3K-RELATED"/>
    <property type="match status" value="1"/>
</dbReference>
<dbReference type="InterPro" id="IPR051681">
    <property type="entry name" value="Ser/Thr_Kinases-Pseudokinases"/>
</dbReference>
<accession>A0A9N9NWV5</accession>
<protein>
    <submittedName>
        <fullName evidence="2">21781_t:CDS:1</fullName>
    </submittedName>
</protein>
<evidence type="ECO:0000313" key="3">
    <source>
        <dbReference type="Proteomes" id="UP000789759"/>
    </source>
</evidence>